<dbReference type="AlphaFoldDB" id="W8KGU0"/>
<name>W8KGU0_9GAMM</name>
<dbReference type="Pfam" id="PF00563">
    <property type="entry name" value="EAL"/>
    <property type="match status" value="1"/>
</dbReference>
<dbReference type="SUPFAM" id="SSF141868">
    <property type="entry name" value="EAL domain-like"/>
    <property type="match status" value="1"/>
</dbReference>
<dbReference type="PANTHER" id="PTHR33121">
    <property type="entry name" value="CYCLIC DI-GMP PHOSPHODIESTERASE PDEF"/>
    <property type="match status" value="1"/>
</dbReference>
<dbReference type="PANTHER" id="PTHR33121:SF70">
    <property type="entry name" value="SIGNALING PROTEIN YKOW"/>
    <property type="match status" value="1"/>
</dbReference>
<organism evidence="2 3">
    <name type="scientific">Ectothiorhodospira haloalkaliphila</name>
    <dbReference type="NCBI Taxonomy" id="421628"/>
    <lineage>
        <taxon>Bacteria</taxon>
        <taxon>Pseudomonadati</taxon>
        <taxon>Pseudomonadota</taxon>
        <taxon>Gammaproteobacteria</taxon>
        <taxon>Chromatiales</taxon>
        <taxon>Ectothiorhodospiraceae</taxon>
        <taxon>Ectothiorhodospira</taxon>
    </lineage>
</organism>
<evidence type="ECO:0000313" key="2">
    <source>
        <dbReference type="EMBL" id="AHK78398.1"/>
    </source>
</evidence>
<dbReference type="InterPro" id="IPR035919">
    <property type="entry name" value="EAL_sf"/>
</dbReference>
<dbReference type="PROSITE" id="PS50883">
    <property type="entry name" value="EAL"/>
    <property type="match status" value="1"/>
</dbReference>
<reference evidence="3" key="2">
    <citation type="submission" date="2014-02" db="EMBL/GenBank/DDBJ databases">
        <title>Draft Genome Sequence of extremely halophilic bacteria Halorhodospira halochloris.</title>
        <authorList>
            <person name="Singh K.S."/>
        </authorList>
    </citation>
    <scope>NUCLEOTIDE SEQUENCE [LARGE SCALE GENOMIC DNA]</scope>
    <source>
        <strain evidence="3">A</strain>
    </source>
</reference>
<dbReference type="EMBL" id="CP007268">
    <property type="protein sequence ID" value="AHK78398.1"/>
    <property type="molecule type" value="Genomic_DNA"/>
</dbReference>
<keyword evidence="3" id="KW-1185">Reference proteome</keyword>
<sequence length="51" mass="5632">MDCVAEGVETQAQADWLRTRGCGQAQGYLYARPMPANQCQPLLARGYVTRS</sequence>
<protein>
    <submittedName>
        <fullName evidence="2">Diguanylate cyclase</fullName>
    </submittedName>
</protein>
<dbReference type="HOGENOM" id="CLU_3099468_0_0_6"/>
<dbReference type="InterPro" id="IPR001633">
    <property type="entry name" value="EAL_dom"/>
</dbReference>
<dbReference type="Proteomes" id="UP000019442">
    <property type="component" value="Chromosome"/>
</dbReference>
<proteinExistence type="predicted"/>
<dbReference type="GO" id="GO:0071111">
    <property type="term" value="F:cyclic-guanylate-specific phosphodiesterase activity"/>
    <property type="evidence" value="ECO:0007669"/>
    <property type="project" value="InterPro"/>
</dbReference>
<evidence type="ECO:0000313" key="3">
    <source>
        <dbReference type="Proteomes" id="UP000019442"/>
    </source>
</evidence>
<accession>W8KGU0</accession>
<gene>
    <name evidence="2" type="ORF">M911_03510</name>
</gene>
<dbReference type="InterPro" id="IPR050706">
    <property type="entry name" value="Cyclic-di-GMP_PDE-like"/>
</dbReference>
<dbReference type="Gene3D" id="3.20.20.450">
    <property type="entry name" value="EAL domain"/>
    <property type="match status" value="1"/>
</dbReference>
<reference evidence="2 3" key="1">
    <citation type="journal article" date="2014" name="J Genomics">
        <title>Draft Genome Sequence of the Extremely Halophilic Phototrophic Purple Sulfur Bacterium Halorhodospira halochloris.</title>
        <authorList>
            <person name="Singh K.S."/>
            <person name="Kirksey J."/>
            <person name="Hoff W.D."/>
            <person name="Deole R."/>
        </authorList>
    </citation>
    <scope>NUCLEOTIDE SEQUENCE [LARGE SCALE GENOMIC DNA]</scope>
    <source>
        <strain evidence="2 3">A</strain>
    </source>
</reference>
<evidence type="ECO:0000259" key="1">
    <source>
        <dbReference type="PROSITE" id="PS50883"/>
    </source>
</evidence>
<feature type="domain" description="EAL" evidence="1">
    <location>
        <begin position="1"/>
        <end position="47"/>
    </location>
</feature>
<dbReference type="KEGG" id="hhc:M911_03510"/>